<name>A0A1H1WT08_9ACTN</name>
<dbReference type="InterPro" id="IPR001279">
    <property type="entry name" value="Metallo-B-lactamas"/>
</dbReference>
<evidence type="ECO:0000313" key="3">
    <source>
        <dbReference type="Proteomes" id="UP000198983"/>
    </source>
</evidence>
<dbReference type="AlphaFoldDB" id="A0A1H1WT08"/>
<dbReference type="InterPro" id="IPR036866">
    <property type="entry name" value="RibonucZ/Hydroxyglut_hydro"/>
</dbReference>
<feature type="domain" description="Metallo-beta-lactamase" evidence="1">
    <location>
        <begin position="77"/>
        <end position="246"/>
    </location>
</feature>
<dbReference type="Gene3D" id="3.60.15.10">
    <property type="entry name" value="Ribonuclease Z/Hydroxyacylglutathione hydrolase-like"/>
    <property type="match status" value="1"/>
</dbReference>
<protein>
    <recommendedName>
        <fullName evidence="1">Metallo-beta-lactamase domain-containing protein</fullName>
    </recommendedName>
</protein>
<dbReference type="SMART" id="SM00849">
    <property type="entry name" value="Lactamase_B"/>
    <property type="match status" value="1"/>
</dbReference>
<gene>
    <name evidence="2" type="ORF">SAMN04489717_4658</name>
</gene>
<evidence type="ECO:0000259" key="1">
    <source>
        <dbReference type="SMART" id="SM00849"/>
    </source>
</evidence>
<dbReference type="RefSeq" id="WP_092655716.1">
    <property type="nucleotide sequence ID" value="NZ_LT629732.1"/>
</dbReference>
<accession>A0A1H1WT08</accession>
<dbReference type="Proteomes" id="UP000198983">
    <property type="component" value="Chromosome I"/>
</dbReference>
<dbReference type="PANTHER" id="PTHR36839:SF1">
    <property type="entry name" value="METALLO-BETA-LACTAMASE FAMILY PROTEIN (AFU_ORTHOLOGUE AFUA_5G12770)"/>
    <property type="match status" value="1"/>
</dbReference>
<keyword evidence="3" id="KW-1185">Reference proteome</keyword>
<sequence length="277" mass="29602">MTHWICGTCSVEYADTPEPPASCPICTDERQYVPPTGQTWTTTKDRAAAGHRTHVEPVGAHEPGLHRVSVQPTVGIGQVSLLVQTEAGNLLWDPTGFVDQDAVDAISALGGLAAIAASHPHMFGVQVEWSHAFGGVPVYVNEADQRWLGRTDEVVRPWSGTHEPMPGVRFVQAGGHFPGSSVAIWAAGAGGRGALLSGDTIAPVTGRGWVTFMRSYPNSIPLSAAAVRRIVDRVEPYDFDRLYGNFGAVVEADAKAAVRRSADRYIGWVSGDFDADT</sequence>
<dbReference type="STRING" id="117157.SAMN04489717_4658"/>
<reference evidence="2 3" key="1">
    <citation type="submission" date="2016-10" db="EMBL/GenBank/DDBJ databases">
        <authorList>
            <person name="de Groot N.N."/>
        </authorList>
    </citation>
    <scope>NUCLEOTIDE SEQUENCE [LARGE SCALE GENOMIC DNA]</scope>
    <source>
        <strain evidence="2 3">DSM 22024</strain>
    </source>
</reference>
<dbReference type="SUPFAM" id="SSF56281">
    <property type="entry name" value="Metallo-hydrolase/oxidoreductase"/>
    <property type="match status" value="1"/>
</dbReference>
<dbReference type="EMBL" id="LT629732">
    <property type="protein sequence ID" value="SDT00214.1"/>
    <property type="molecule type" value="Genomic_DNA"/>
</dbReference>
<dbReference type="OrthoDB" id="2373347at2"/>
<proteinExistence type="predicted"/>
<dbReference type="PANTHER" id="PTHR36839">
    <property type="entry name" value="METALLO-BETA-LACTAMASE FAMILY PROTEIN (AFU_ORTHOLOGUE AFUA_5G12770)"/>
    <property type="match status" value="1"/>
</dbReference>
<evidence type="ECO:0000313" key="2">
    <source>
        <dbReference type="EMBL" id="SDT00214.1"/>
    </source>
</evidence>
<organism evidence="2 3">
    <name type="scientific">Actinopolymorpha singaporensis</name>
    <dbReference type="NCBI Taxonomy" id="117157"/>
    <lineage>
        <taxon>Bacteria</taxon>
        <taxon>Bacillati</taxon>
        <taxon>Actinomycetota</taxon>
        <taxon>Actinomycetes</taxon>
        <taxon>Propionibacteriales</taxon>
        <taxon>Actinopolymorphaceae</taxon>
        <taxon>Actinopolymorpha</taxon>
    </lineage>
</organism>